<dbReference type="KEGG" id="mpd:MCP_2795"/>
<keyword evidence="4" id="KW-1185">Reference proteome</keyword>
<dbReference type="AlphaFoldDB" id="D1Z2E5"/>
<sequence>MGFGQLKSLIIIVAIGLITFSQIPLYALSEGTNPGCTIYGYVYINDNSNPVGSATLNCDGQQATSAGSGFYQFKYTIQVGKQVTIVAQYNGHEVRDTFTVPNMDKFQRNIIITIETPTTTPTPSNEPSTSPQPTAHPTARAPSDVDDWILGPGLWSTPTPTPVPTATPTSIITATPTVLPTPTPTPEPTAAAQTTDLSSWWWLILLLITVALVAGYWYFTKQK</sequence>
<reference evidence="3 4" key="1">
    <citation type="journal article" date="2007" name="Appl. Environ. Microbiol.">
        <title>Isolation of key methanogens for global methane emission from rice paddy fields: a novel isolate affiliated with the clone cluster rice cluster I.</title>
        <authorList>
            <person name="Sakai S."/>
            <person name="Imachi H."/>
            <person name="Sekiguchi Y."/>
            <person name="Ohashi A."/>
            <person name="Harada H."/>
            <person name="Kamagata Y."/>
        </authorList>
    </citation>
    <scope>NUCLEOTIDE SEQUENCE [LARGE SCALE GENOMIC DNA]</scope>
    <source>
        <strain evidence="4">DSM 17711 / JCM 13418 / NBRC 101707 / SANAE</strain>
    </source>
</reference>
<protein>
    <submittedName>
        <fullName evidence="3">Uncharacterized protein</fullName>
    </submittedName>
</protein>
<evidence type="ECO:0000313" key="4">
    <source>
        <dbReference type="Proteomes" id="UP000001882"/>
    </source>
</evidence>
<reference evidence="3 4" key="2">
    <citation type="journal article" date="2008" name="Int. J. Syst. Evol. Microbiol.">
        <title>Methanocella paludicola gen. nov., sp. nov., a methane-producing archaeon, the first isolate of the lineage 'Rice Cluster I', and proposal of the new archaeal order Methanocellales ord. nov.</title>
        <authorList>
            <person name="Sakai S."/>
            <person name="Imachi H."/>
            <person name="Hanada S."/>
            <person name="Ohashi A."/>
            <person name="Harada H."/>
            <person name="Kamagata Y."/>
        </authorList>
    </citation>
    <scope>NUCLEOTIDE SEQUENCE [LARGE SCALE GENOMIC DNA]</scope>
    <source>
        <strain evidence="4">DSM 17711 / JCM 13418 / NBRC 101707 / SANAE</strain>
    </source>
</reference>
<gene>
    <name evidence="3" type="ordered locus">MCP_2795</name>
</gene>
<feature type="compositionally biased region" description="Low complexity" evidence="1">
    <location>
        <begin position="116"/>
        <end position="133"/>
    </location>
</feature>
<evidence type="ECO:0000256" key="1">
    <source>
        <dbReference type="SAM" id="MobiDB-lite"/>
    </source>
</evidence>
<feature type="region of interest" description="Disordered" evidence="1">
    <location>
        <begin position="116"/>
        <end position="143"/>
    </location>
</feature>
<organism evidence="3 4">
    <name type="scientific">Methanocella paludicola (strain DSM 17711 / JCM 13418 / NBRC 101707 / SANAE)</name>
    <dbReference type="NCBI Taxonomy" id="304371"/>
    <lineage>
        <taxon>Archaea</taxon>
        <taxon>Methanobacteriati</taxon>
        <taxon>Methanobacteriota</taxon>
        <taxon>Stenosarchaea group</taxon>
        <taxon>Methanomicrobia</taxon>
        <taxon>Methanocellales</taxon>
        <taxon>Methanocellaceae</taxon>
        <taxon>Methanocella</taxon>
    </lineage>
</organism>
<keyword evidence="2" id="KW-1133">Transmembrane helix</keyword>
<proteinExistence type="predicted"/>
<dbReference type="eggNOG" id="arCOG10894">
    <property type="taxonomic scope" value="Archaea"/>
</dbReference>
<name>D1Z2E5_METPS</name>
<evidence type="ECO:0000256" key="2">
    <source>
        <dbReference type="SAM" id="Phobius"/>
    </source>
</evidence>
<reference evidence="4" key="3">
    <citation type="journal article" date="2011" name="PLoS ONE">
        <title>Genome sequence of a mesophilic hydrogenotrophic methanogen Methanocella paludicola, the first cultivated representative of the order Methanocellales.</title>
        <authorList>
            <person name="Sakai S."/>
            <person name="Takaki Y."/>
            <person name="Shimamura S."/>
            <person name="Sekine M."/>
            <person name="Tajima T."/>
            <person name="Kosugi H."/>
            <person name="Ichikawa N."/>
            <person name="Tasumi E."/>
            <person name="Hiraki A.T."/>
            <person name="Shimizu A."/>
            <person name="Kato Y."/>
            <person name="Nishiko R."/>
            <person name="Mori K."/>
            <person name="Fujita N."/>
            <person name="Imachi H."/>
            <person name="Takai K."/>
        </authorList>
    </citation>
    <scope>NUCLEOTIDE SEQUENCE [LARGE SCALE GENOMIC DNA]</scope>
    <source>
        <strain evidence="4">DSM 17711 / JCM 13418 / NBRC 101707 / SANAE</strain>
    </source>
</reference>
<dbReference type="InParanoid" id="D1Z2E5"/>
<keyword evidence="2" id="KW-0812">Transmembrane</keyword>
<feature type="transmembrane region" description="Helical" evidence="2">
    <location>
        <begin position="9"/>
        <end position="28"/>
    </location>
</feature>
<accession>D1Z2E5</accession>
<keyword evidence="2" id="KW-0472">Membrane</keyword>
<dbReference type="Proteomes" id="UP000001882">
    <property type="component" value="Chromosome"/>
</dbReference>
<feature type="transmembrane region" description="Helical" evidence="2">
    <location>
        <begin position="200"/>
        <end position="219"/>
    </location>
</feature>
<dbReference type="EMBL" id="AP011532">
    <property type="protein sequence ID" value="BAI62867.1"/>
    <property type="molecule type" value="Genomic_DNA"/>
</dbReference>
<evidence type="ECO:0000313" key="3">
    <source>
        <dbReference type="EMBL" id="BAI62867.1"/>
    </source>
</evidence>